<dbReference type="GO" id="GO:0016787">
    <property type="term" value="F:hydrolase activity"/>
    <property type="evidence" value="ECO:0007669"/>
    <property type="project" value="UniProtKB-KW"/>
</dbReference>
<dbReference type="InterPro" id="IPR002933">
    <property type="entry name" value="Peptidase_M20"/>
</dbReference>
<dbReference type="Proteomes" id="UP000184386">
    <property type="component" value="Unassembled WGS sequence"/>
</dbReference>
<proteinExistence type="predicted"/>
<dbReference type="RefSeq" id="WP_073274521.1">
    <property type="nucleotide sequence ID" value="NZ_FRAC01000008.1"/>
</dbReference>
<dbReference type="Pfam" id="PF01546">
    <property type="entry name" value="Peptidase_M20"/>
    <property type="match status" value="1"/>
</dbReference>
<keyword evidence="5" id="KW-1185">Reference proteome</keyword>
<dbReference type="EMBL" id="FRAC01000008">
    <property type="protein sequence ID" value="SHK02656.1"/>
    <property type="molecule type" value="Genomic_DNA"/>
</dbReference>
<accession>A0A1M6P439</accession>
<dbReference type="OrthoDB" id="9783294at2"/>
<protein>
    <submittedName>
        <fullName evidence="4">Acetylornithine deacetylase/Succinyl-diaminopimelate desuccinylase</fullName>
    </submittedName>
</protein>
<evidence type="ECO:0000313" key="4">
    <source>
        <dbReference type="EMBL" id="SHK02656.1"/>
    </source>
</evidence>
<dbReference type="SUPFAM" id="SSF55031">
    <property type="entry name" value="Bacterial exopeptidase dimerisation domain"/>
    <property type="match status" value="1"/>
</dbReference>
<sequence length="378" mass="42167">MKKIIESYLQENHDMLIQLIKELCNIPAPSHKEEKRAEFCKKWLEEQGAEGVFIDEALNVIYPYECGEERPVVIFMAHMDTVFPDLEPMGIKEEDGKLFSPGVGDDTANVAILLMMGRFLAANRPKSTCGIVICANSCEEGLGNLKGSKALVKRYKERLLQVVSFDGYTNEICNCAVGSMRYRIEIKTKGGHSYFDFGNENAIVSLAELAERLYEYQVPEDGSKTTYNVGMIQGGTSVNSIAQQAEMLYEIRSDNRASMQQVQAYFEKMIEEYRQSGVQVAVEVVGERPCGNKGEDNIDQKKLEQLCKKIIESRSGRETGFTSASTDCNIPFSYGIPAVTIGLCLGGSAHTKQEWIFIDSLRPGFAIAADLILNYCEQ</sequence>
<evidence type="ECO:0000259" key="3">
    <source>
        <dbReference type="Pfam" id="PF07687"/>
    </source>
</evidence>
<dbReference type="Gene3D" id="3.30.70.360">
    <property type="match status" value="1"/>
</dbReference>
<dbReference type="GO" id="GO:0046872">
    <property type="term" value="F:metal ion binding"/>
    <property type="evidence" value="ECO:0007669"/>
    <property type="project" value="UniProtKB-KW"/>
</dbReference>
<organism evidence="4 5">
    <name type="scientific">Anaerocolumna jejuensis DSM 15929</name>
    <dbReference type="NCBI Taxonomy" id="1121322"/>
    <lineage>
        <taxon>Bacteria</taxon>
        <taxon>Bacillati</taxon>
        <taxon>Bacillota</taxon>
        <taxon>Clostridia</taxon>
        <taxon>Lachnospirales</taxon>
        <taxon>Lachnospiraceae</taxon>
        <taxon>Anaerocolumna</taxon>
    </lineage>
</organism>
<keyword evidence="1" id="KW-0479">Metal-binding</keyword>
<dbReference type="Pfam" id="PF07687">
    <property type="entry name" value="M20_dimer"/>
    <property type="match status" value="1"/>
</dbReference>
<feature type="domain" description="Peptidase M20 dimerisation" evidence="3">
    <location>
        <begin position="178"/>
        <end position="272"/>
    </location>
</feature>
<evidence type="ECO:0000256" key="2">
    <source>
        <dbReference type="ARBA" id="ARBA00022801"/>
    </source>
</evidence>
<keyword evidence="2" id="KW-0378">Hydrolase</keyword>
<dbReference type="InterPro" id="IPR011650">
    <property type="entry name" value="Peptidase_M20_dimer"/>
</dbReference>
<reference evidence="4 5" key="1">
    <citation type="submission" date="2016-11" db="EMBL/GenBank/DDBJ databases">
        <authorList>
            <person name="Jaros S."/>
            <person name="Januszkiewicz K."/>
            <person name="Wedrychowicz H."/>
        </authorList>
    </citation>
    <scope>NUCLEOTIDE SEQUENCE [LARGE SCALE GENOMIC DNA]</scope>
    <source>
        <strain evidence="4 5">DSM 15929</strain>
    </source>
</reference>
<dbReference type="SUPFAM" id="SSF53187">
    <property type="entry name" value="Zn-dependent exopeptidases"/>
    <property type="match status" value="1"/>
</dbReference>
<evidence type="ECO:0000256" key="1">
    <source>
        <dbReference type="ARBA" id="ARBA00022723"/>
    </source>
</evidence>
<dbReference type="PANTHER" id="PTHR43808">
    <property type="entry name" value="ACETYLORNITHINE DEACETYLASE"/>
    <property type="match status" value="1"/>
</dbReference>
<dbReference type="STRING" id="1121322.SAMN02745136_01583"/>
<dbReference type="Gene3D" id="3.40.630.10">
    <property type="entry name" value="Zn peptidases"/>
    <property type="match status" value="1"/>
</dbReference>
<dbReference type="InterPro" id="IPR036264">
    <property type="entry name" value="Bact_exopeptidase_dim_dom"/>
</dbReference>
<dbReference type="AlphaFoldDB" id="A0A1M6P439"/>
<evidence type="ECO:0000313" key="5">
    <source>
        <dbReference type="Proteomes" id="UP000184386"/>
    </source>
</evidence>
<name>A0A1M6P439_9FIRM</name>
<dbReference type="InterPro" id="IPR050072">
    <property type="entry name" value="Peptidase_M20A"/>
</dbReference>
<dbReference type="PANTHER" id="PTHR43808:SF17">
    <property type="entry name" value="PEPTIDASE M20"/>
    <property type="match status" value="1"/>
</dbReference>
<gene>
    <name evidence="4" type="ORF">SAMN02745136_01583</name>
</gene>